<dbReference type="EMBL" id="BMAC01000317">
    <property type="protein sequence ID" value="GFP93493.1"/>
    <property type="molecule type" value="Genomic_DNA"/>
</dbReference>
<comment type="subcellular location">
    <subcellularLocation>
        <location evidence="1 4">Nucleus</location>
    </subcellularLocation>
</comment>
<feature type="domain" description="Tify" evidence="5">
    <location>
        <begin position="28"/>
        <end position="64"/>
    </location>
</feature>
<keyword evidence="3 4" id="KW-0539">Nucleus</keyword>
<dbReference type="Pfam" id="PF16135">
    <property type="entry name" value="TDBD"/>
    <property type="match status" value="1"/>
</dbReference>
<evidence type="ECO:0000256" key="1">
    <source>
        <dbReference type="ARBA" id="ARBA00004123"/>
    </source>
</evidence>
<accession>A0A830CBV2</accession>
<name>A0A830CBV2_9LAMI</name>
<dbReference type="GO" id="GO:0005634">
    <property type="term" value="C:nucleus"/>
    <property type="evidence" value="ECO:0007669"/>
    <property type="project" value="UniProtKB-SubCell"/>
</dbReference>
<keyword evidence="7" id="KW-1185">Reference proteome</keyword>
<evidence type="ECO:0000259" key="5">
    <source>
        <dbReference type="Pfam" id="PF16135"/>
    </source>
</evidence>
<evidence type="ECO:0000256" key="3">
    <source>
        <dbReference type="ARBA" id="ARBA00023242"/>
    </source>
</evidence>
<dbReference type="PANTHER" id="PTHR31413">
    <property type="entry name" value="AFP HOMOLOG 2"/>
    <property type="match status" value="1"/>
</dbReference>
<dbReference type="InterPro" id="IPR032308">
    <property type="entry name" value="TDBD"/>
</dbReference>
<dbReference type="AlphaFoldDB" id="A0A830CBV2"/>
<reference evidence="6" key="1">
    <citation type="submission" date="2020-07" db="EMBL/GenBank/DDBJ databases">
        <title>Ethylene signaling mediates host invasion by parasitic plants.</title>
        <authorList>
            <person name="Yoshida S."/>
        </authorList>
    </citation>
    <scope>NUCLEOTIDE SEQUENCE</scope>
    <source>
        <strain evidence="6">Okayama</strain>
    </source>
</reference>
<dbReference type="OrthoDB" id="667358at2759"/>
<dbReference type="Proteomes" id="UP000653305">
    <property type="component" value="Unassembled WGS sequence"/>
</dbReference>
<dbReference type="PANTHER" id="PTHR31413:SF15">
    <property type="entry name" value="NINJA-FAMILY PROTEIN"/>
    <property type="match status" value="1"/>
</dbReference>
<organism evidence="6 7">
    <name type="scientific">Phtheirospermum japonicum</name>
    <dbReference type="NCBI Taxonomy" id="374723"/>
    <lineage>
        <taxon>Eukaryota</taxon>
        <taxon>Viridiplantae</taxon>
        <taxon>Streptophyta</taxon>
        <taxon>Embryophyta</taxon>
        <taxon>Tracheophyta</taxon>
        <taxon>Spermatophyta</taxon>
        <taxon>Magnoliopsida</taxon>
        <taxon>eudicotyledons</taxon>
        <taxon>Gunneridae</taxon>
        <taxon>Pentapetalae</taxon>
        <taxon>asterids</taxon>
        <taxon>lamiids</taxon>
        <taxon>Lamiales</taxon>
        <taxon>Orobanchaceae</taxon>
        <taxon>Orobanchaceae incertae sedis</taxon>
        <taxon>Phtheirospermum</taxon>
    </lineage>
</organism>
<evidence type="ECO:0000313" key="7">
    <source>
        <dbReference type="Proteomes" id="UP000653305"/>
    </source>
</evidence>
<proteinExistence type="inferred from homology"/>
<protein>
    <recommendedName>
        <fullName evidence="4">Ninja-family protein</fullName>
    </recommendedName>
    <alternativeName>
        <fullName evidence="4">ABI-binding protein</fullName>
    </alternativeName>
</protein>
<evidence type="ECO:0000313" key="6">
    <source>
        <dbReference type="EMBL" id="GFP93493.1"/>
    </source>
</evidence>
<dbReference type="GO" id="GO:0045892">
    <property type="term" value="P:negative regulation of DNA-templated transcription"/>
    <property type="evidence" value="ECO:0007669"/>
    <property type="project" value="TreeGrafter"/>
</dbReference>
<comment type="caution">
    <text evidence="6">The sequence shown here is derived from an EMBL/GenBank/DDBJ whole genome shotgun (WGS) entry which is preliminary data.</text>
</comment>
<evidence type="ECO:0000256" key="2">
    <source>
        <dbReference type="ARBA" id="ARBA00006081"/>
    </source>
</evidence>
<sequence length="68" mass="7337">MPCVSTTGNGPNGKTVTGFLCKYTKNEVSIMCVCHRSVFSPAEFVEHAGGVDIMNPLRHITIVNAAQR</sequence>
<gene>
    <name evidence="6" type="ORF">PHJA_001493700</name>
</gene>
<dbReference type="InterPro" id="IPR031307">
    <property type="entry name" value="Ninja_fam"/>
</dbReference>
<comment type="similarity">
    <text evidence="2 4">Belongs to the Ninja family.</text>
</comment>
<comment type="function">
    <text evidence="4">Acts as a negative regulator of abscisic acid (ABA) response.</text>
</comment>
<dbReference type="GO" id="GO:0007165">
    <property type="term" value="P:signal transduction"/>
    <property type="evidence" value="ECO:0007669"/>
    <property type="project" value="InterPro"/>
</dbReference>
<evidence type="ECO:0000256" key="4">
    <source>
        <dbReference type="RuleBase" id="RU369029"/>
    </source>
</evidence>